<dbReference type="SMART" id="SM00849">
    <property type="entry name" value="Lactamase_B"/>
    <property type="match status" value="1"/>
</dbReference>
<dbReference type="SUPFAM" id="SSF56281">
    <property type="entry name" value="Metallo-hydrolase/oxidoreductase"/>
    <property type="match status" value="1"/>
</dbReference>
<comment type="similarity">
    <text evidence="1">Belongs to the metallo-beta-lactamase superfamily.</text>
</comment>
<evidence type="ECO:0000313" key="7">
    <source>
        <dbReference type="Proteomes" id="UP001501442"/>
    </source>
</evidence>
<evidence type="ECO:0000256" key="4">
    <source>
        <dbReference type="ARBA" id="ARBA00022833"/>
    </source>
</evidence>
<evidence type="ECO:0000259" key="5">
    <source>
        <dbReference type="SMART" id="SM00849"/>
    </source>
</evidence>
<feature type="domain" description="Metallo-beta-lactamase" evidence="5">
    <location>
        <begin position="30"/>
        <end position="255"/>
    </location>
</feature>
<sequence>MKIHHLNCGSMREIDPADAADHRLEPARALNHCLLVETDDAGLVLVESGFGTPDVDRPEETLGRTFLDRTQALLDPEETAVRQIRRLGHSPDDVRHIVLTHLDLDHSGGLPDFPHATVHLHDAEYRAAMAATSAHPEHTLRYRPAHWAHRPHWRTYESRKGESWFGFDALELDGLPPEILLIPLAGHTEGHCAVAVRDGDRWLLHAGDAFYHHGQVEPDDRWSMPLWEALEEITEIDRPLRAANQARLRELLRDHGDEVEVFSAHDPWAFARLAARQ</sequence>
<evidence type="ECO:0000256" key="3">
    <source>
        <dbReference type="ARBA" id="ARBA00022801"/>
    </source>
</evidence>
<name>A0ABP8U5T7_9ACTN</name>
<dbReference type="InterPro" id="IPR001279">
    <property type="entry name" value="Metallo-B-lactamas"/>
</dbReference>
<evidence type="ECO:0000313" key="6">
    <source>
        <dbReference type="EMBL" id="GAA4621849.1"/>
    </source>
</evidence>
<dbReference type="PANTHER" id="PTHR42978:SF3">
    <property type="entry name" value="BLR3078 PROTEIN"/>
    <property type="match status" value="1"/>
</dbReference>
<dbReference type="CDD" id="cd07742">
    <property type="entry name" value="metallo-hydrolase-like_MBL-fold"/>
    <property type="match status" value="1"/>
</dbReference>
<protein>
    <submittedName>
        <fullName evidence="6">MBL fold metallo-hydrolase</fullName>
    </submittedName>
</protein>
<dbReference type="RefSeq" id="WP_345429574.1">
    <property type="nucleotide sequence ID" value="NZ_BAABHK010000001.1"/>
</dbReference>
<organism evidence="6 7">
    <name type="scientific">Actinoallomurus vinaceus</name>
    <dbReference type="NCBI Taxonomy" id="1080074"/>
    <lineage>
        <taxon>Bacteria</taxon>
        <taxon>Bacillati</taxon>
        <taxon>Actinomycetota</taxon>
        <taxon>Actinomycetes</taxon>
        <taxon>Streptosporangiales</taxon>
        <taxon>Thermomonosporaceae</taxon>
        <taxon>Actinoallomurus</taxon>
    </lineage>
</organism>
<gene>
    <name evidence="6" type="ORF">GCM10023196_011810</name>
</gene>
<dbReference type="Pfam" id="PF00753">
    <property type="entry name" value="Lactamase_B"/>
    <property type="match status" value="1"/>
</dbReference>
<dbReference type="Proteomes" id="UP001501442">
    <property type="component" value="Unassembled WGS sequence"/>
</dbReference>
<keyword evidence="7" id="KW-1185">Reference proteome</keyword>
<dbReference type="Gene3D" id="3.60.15.10">
    <property type="entry name" value="Ribonuclease Z/Hydroxyacylglutathione hydrolase-like"/>
    <property type="match status" value="1"/>
</dbReference>
<dbReference type="InterPro" id="IPR051013">
    <property type="entry name" value="MBL_superfamily_lactonases"/>
</dbReference>
<dbReference type="InterPro" id="IPR036866">
    <property type="entry name" value="RibonucZ/Hydroxyglut_hydro"/>
</dbReference>
<evidence type="ECO:0000256" key="2">
    <source>
        <dbReference type="ARBA" id="ARBA00022723"/>
    </source>
</evidence>
<keyword evidence="2" id="KW-0479">Metal-binding</keyword>
<keyword evidence="4" id="KW-0862">Zinc</keyword>
<evidence type="ECO:0000256" key="1">
    <source>
        <dbReference type="ARBA" id="ARBA00007749"/>
    </source>
</evidence>
<dbReference type="PANTHER" id="PTHR42978">
    <property type="entry name" value="QUORUM-QUENCHING LACTONASE YTNP-RELATED-RELATED"/>
    <property type="match status" value="1"/>
</dbReference>
<accession>A0ABP8U5T7</accession>
<dbReference type="EMBL" id="BAABHK010000001">
    <property type="protein sequence ID" value="GAA4621849.1"/>
    <property type="molecule type" value="Genomic_DNA"/>
</dbReference>
<reference evidence="7" key="1">
    <citation type="journal article" date="2019" name="Int. J. Syst. Evol. Microbiol.">
        <title>The Global Catalogue of Microorganisms (GCM) 10K type strain sequencing project: providing services to taxonomists for standard genome sequencing and annotation.</title>
        <authorList>
            <consortium name="The Broad Institute Genomics Platform"/>
            <consortium name="The Broad Institute Genome Sequencing Center for Infectious Disease"/>
            <person name="Wu L."/>
            <person name="Ma J."/>
        </authorList>
    </citation>
    <scope>NUCLEOTIDE SEQUENCE [LARGE SCALE GENOMIC DNA]</scope>
    <source>
        <strain evidence="7">JCM 17939</strain>
    </source>
</reference>
<comment type="caution">
    <text evidence="6">The sequence shown here is derived from an EMBL/GenBank/DDBJ whole genome shotgun (WGS) entry which is preliminary data.</text>
</comment>
<keyword evidence="3" id="KW-0378">Hydrolase</keyword>
<proteinExistence type="inferred from homology"/>